<reference evidence="5" key="2">
    <citation type="journal article" date="2021" name="Sci. Data">
        <title>Chromosome-scale genome sequencing, assembly and annotation of six genomes from subfamily Leishmaniinae.</title>
        <authorList>
            <person name="Almutairi H."/>
            <person name="Urbaniak M.D."/>
            <person name="Bates M.D."/>
            <person name="Jariyapan N."/>
            <person name="Kwakye-Nuako G."/>
            <person name="Thomaz Soccol V."/>
            <person name="Al-Salem W.S."/>
            <person name="Dillon R.J."/>
            <person name="Bates P.A."/>
            <person name="Gatherer D."/>
        </authorList>
    </citation>
    <scope>NUCLEOTIDE SEQUENCE [LARGE SCALE GENOMIC DNA]</scope>
</reference>
<dbReference type="PANTHER" id="PTHR46402">
    <property type="entry name" value="SET AND MYND DOMAIN-CONTAINING PROTEIN 5"/>
    <property type="match status" value="1"/>
</dbReference>
<keyword evidence="2" id="KW-0808">Transferase</keyword>
<keyword evidence="5" id="KW-1185">Reference proteome</keyword>
<gene>
    <name evidence="4" type="ORF">LSCM4_00727</name>
</gene>
<accession>A0A836GDI2</accession>
<dbReference type="AlphaFoldDB" id="A0A836GDI2"/>
<sequence>MARRGRRTAPWWSYKHNYYAFILDGNGMEVIANKVKGRGLYATRDFAAQSTVHEESALCCSQNMDDFEDGVPVCTVCLRFLETPSAQVARNTQRKKAALSLPYPEQQMPVKRVPCLWKEQGCRDSFCSTRCRESALKQFH</sequence>
<dbReference type="InterPro" id="IPR046341">
    <property type="entry name" value="SET_dom_sf"/>
</dbReference>
<name>A0A836GDI2_9TRYP</name>
<evidence type="ECO:0000256" key="2">
    <source>
        <dbReference type="ARBA" id="ARBA00022679"/>
    </source>
</evidence>
<evidence type="ECO:0000313" key="5">
    <source>
        <dbReference type="Proteomes" id="UP000674143"/>
    </source>
</evidence>
<dbReference type="RefSeq" id="XP_067058903.1">
    <property type="nucleotide sequence ID" value="XM_067202802.1"/>
</dbReference>
<evidence type="ECO:0000256" key="1">
    <source>
        <dbReference type="ARBA" id="ARBA00022603"/>
    </source>
</evidence>
<keyword evidence="3" id="KW-0949">S-adenosyl-L-methionine</keyword>
<dbReference type="Proteomes" id="UP000674143">
    <property type="component" value="Unassembled WGS sequence"/>
</dbReference>
<proteinExistence type="predicted"/>
<protein>
    <submittedName>
        <fullName evidence="4">Uncharacterized protein</fullName>
    </submittedName>
</protein>
<evidence type="ECO:0000256" key="3">
    <source>
        <dbReference type="ARBA" id="ARBA00022691"/>
    </source>
</evidence>
<dbReference type="GO" id="GO:0042799">
    <property type="term" value="F:histone H4K20 methyltransferase activity"/>
    <property type="evidence" value="ECO:0007669"/>
    <property type="project" value="TreeGrafter"/>
</dbReference>
<dbReference type="GO" id="GO:0045814">
    <property type="term" value="P:negative regulation of gene expression, epigenetic"/>
    <property type="evidence" value="ECO:0007669"/>
    <property type="project" value="TreeGrafter"/>
</dbReference>
<organism evidence="4 5">
    <name type="scientific">Leishmania orientalis</name>
    <dbReference type="NCBI Taxonomy" id="2249476"/>
    <lineage>
        <taxon>Eukaryota</taxon>
        <taxon>Discoba</taxon>
        <taxon>Euglenozoa</taxon>
        <taxon>Kinetoplastea</taxon>
        <taxon>Metakinetoplastina</taxon>
        <taxon>Trypanosomatida</taxon>
        <taxon>Trypanosomatidae</taxon>
        <taxon>Leishmaniinae</taxon>
        <taxon>Leishmania</taxon>
    </lineage>
</organism>
<dbReference type="SUPFAM" id="SSF82199">
    <property type="entry name" value="SET domain"/>
    <property type="match status" value="1"/>
</dbReference>
<reference evidence="5" key="1">
    <citation type="journal article" date="2021" name="Microbiol. Resour. Announc.">
        <title>LGAAP: Leishmaniinae Genome Assembly and Annotation Pipeline.</title>
        <authorList>
            <person name="Almutairi H."/>
            <person name="Urbaniak M.D."/>
            <person name="Bates M.D."/>
            <person name="Jariyapan N."/>
            <person name="Kwakye-Nuako G."/>
            <person name="Thomaz-Soccol V."/>
            <person name="Al-Salem W.S."/>
            <person name="Dillon R.J."/>
            <person name="Bates P.A."/>
            <person name="Gatherer D."/>
        </authorList>
    </citation>
    <scope>NUCLEOTIDE SEQUENCE [LARGE SCALE GENOMIC DNA]</scope>
</reference>
<comment type="caution">
    <text evidence="4">The sequence shown here is derived from an EMBL/GenBank/DDBJ whole genome shotgun (WGS) entry which is preliminary data.</text>
</comment>
<evidence type="ECO:0000313" key="4">
    <source>
        <dbReference type="EMBL" id="KAG5465272.1"/>
    </source>
</evidence>
<dbReference type="GO" id="GO:0032259">
    <property type="term" value="P:methylation"/>
    <property type="evidence" value="ECO:0007669"/>
    <property type="project" value="UniProtKB-KW"/>
</dbReference>
<keyword evidence="1" id="KW-0489">Methyltransferase</keyword>
<dbReference type="PANTHER" id="PTHR46402:SF2">
    <property type="entry name" value="HISTONE-LYSINE N-TRIMETHYLTRANSFERASE SMYD5"/>
    <property type="match status" value="1"/>
</dbReference>
<dbReference type="GeneID" id="92356736"/>
<dbReference type="EMBL" id="JAFHLR010000036">
    <property type="protein sequence ID" value="KAG5465272.1"/>
    <property type="molecule type" value="Genomic_DNA"/>
</dbReference>
<dbReference type="KEGG" id="loi:92356736"/>